<gene>
    <name evidence="4" type="ORF">AhaeAN43_00850</name>
</gene>
<dbReference type="Gene3D" id="3.40.50.300">
    <property type="entry name" value="P-loop containing nucleotide triphosphate hydrolases"/>
    <property type="match status" value="1"/>
</dbReference>
<dbReference type="GO" id="GO:0042626">
    <property type="term" value="F:ATPase-coupled transmembrane transporter activity"/>
    <property type="evidence" value="ECO:0007669"/>
    <property type="project" value="TreeGrafter"/>
</dbReference>
<evidence type="ECO:0000313" key="5">
    <source>
        <dbReference type="Proteomes" id="UP000463868"/>
    </source>
</evidence>
<dbReference type="InterPro" id="IPR027417">
    <property type="entry name" value="P-loop_NTPase"/>
</dbReference>
<dbReference type="CDD" id="cd03228">
    <property type="entry name" value="ABCC_MRP_Like"/>
    <property type="match status" value="1"/>
</dbReference>
<dbReference type="InterPro" id="IPR017871">
    <property type="entry name" value="ABC_transporter-like_CS"/>
</dbReference>
<dbReference type="PROSITE" id="PS00211">
    <property type="entry name" value="ABC_TRANSPORTER_1"/>
    <property type="match status" value="1"/>
</dbReference>
<evidence type="ECO:0000256" key="2">
    <source>
        <dbReference type="ARBA" id="ARBA00022840"/>
    </source>
</evidence>
<protein>
    <submittedName>
        <fullName evidence="4">ATP-binding cassette domain-containing protein</fullName>
    </submittedName>
</protein>
<proteinExistence type="predicted"/>
<dbReference type="InterPro" id="IPR003593">
    <property type="entry name" value="AAA+_ATPase"/>
</dbReference>
<dbReference type="AlphaFoldDB" id="A0A857IG28"/>
<dbReference type="PROSITE" id="PS50893">
    <property type="entry name" value="ABC_TRANSPORTER_2"/>
    <property type="match status" value="1"/>
</dbReference>
<evidence type="ECO:0000313" key="4">
    <source>
        <dbReference type="EMBL" id="QHI12037.1"/>
    </source>
</evidence>
<keyword evidence="2 4" id="KW-0067">ATP-binding</keyword>
<name>A0A857IG28_ACIHA</name>
<dbReference type="Pfam" id="PF00005">
    <property type="entry name" value="ABC_tran"/>
    <property type="match status" value="1"/>
</dbReference>
<sequence>MYGIRSTTYPSYALNLAQLGALCISNLCATKPLNSESYHDQDLLFSFKNAGLEIAGKLSPEVNLDLYKNKMYAIIGKTGSGKSTLINYMLGAYKIKTGKLFYKNIDITKEYSTKIFDEVAFVGQSCCIFTGSLRENLIYNAQCNYSDDQLIYLLSVFDLQYFLSDKNLTLDDDINEYLKVFSGGEKQRLNILRAVLKKPKVLILDEPTSALDLNTSIKILSYLKEKIETLIVITHSQECIDLADEIIDVEQLFRYESS</sequence>
<reference evidence="4 5" key="1">
    <citation type="submission" date="2018-08" db="EMBL/GenBank/DDBJ databases">
        <title>Analysis of the genomic diversity of Mexican Acinetobacter haemolyticus clinical isolates.</title>
        <authorList>
            <person name="Castro-Jaimes S."/>
            <person name="Cevallos M.A."/>
        </authorList>
    </citation>
    <scope>NUCLEOTIDE SEQUENCE [LARGE SCALE GENOMIC DNA]</scope>
    <source>
        <strain evidence="4 5">AN43</strain>
    </source>
</reference>
<accession>A0A857IG28</accession>
<dbReference type="Proteomes" id="UP000463868">
    <property type="component" value="Chromosome"/>
</dbReference>
<feature type="domain" description="ABC transporter" evidence="3">
    <location>
        <begin position="38"/>
        <end position="258"/>
    </location>
</feature>
<dbReference type="PANTHER" id="PTHR24221:SF654">
    <property type="entry name" value="ATP-BINDING CASSETTE SUB-FAMILY B MEMBER 6"/>
    <property type="match status" value="1"/>
</dbReference>
<dbReference type="GO" id="GO:0005524">
    <property type="term" value="F:ATP binding"/>
    <property type="evidence" value="ECO:0007669"/>
    <property type="project" value="UniProtKB-KW"/>
</dbReference>
<dbReference type="GO" id="GO:0016887">
    <property type="term" value="F:ATP hydrolysis activity"/>
    <property type="evidence" value="ECO:0007669"/>
    <property type="project" value="InterPro"/>
</dbReference>
<dbReference type="InterPro" id="IPR003439">
    <property type="entry name" value="ABC_transporter-like_ATP-bd"/>
</dbReference>
<dbReference type="InterPro" id="IPR039421">
    <property type="entry name" value="Type_1_exporter"/>
</dbReference>
<evidence type="ECO:0000259" key="3">
    <source>
        <dbReference type="PROSITE" id="PS50893"/>
    </source>
</evidence>
<dbReference type="SMART" id="SM00382">
    <property type="entry name" value="AAA"/>
    <property type="match status" value="1"/>
</dbReference>
<dbReference type="PANTHER" id="PTHR24221">
    <property type="entry name" value="ATP-BINDING CASSETTE SUB-FAMILY B"/>
    <property type="match status" value="1"/>
</dbReference>
<dbReference type="EMBL" id="CP031976">
    <property type="protein sequence ID" value="QHI12037.1"/>
    <property type="molecule type" value="Genomic_DNA"/>
</dbReference>
<keyword evidence="1" id="KW-0547">Nucleotide-binding</keyword>
<organism evidence="4 5">
    <name type="scientific">Acinetobacter haemolyticus</name>
    <dbReference type="NCBI Taxonomy" id="29430"/>
    <lineage>
        <taxon>Bacteria</taxon>
        <taxon>Pseudomonadati</taxon>
        <taxon>Pseudomonadota</taxon>
        <taxon>Gammaproteobacteria</taxon>
        <taxon>Moraxellales</taxon>
        <taxon>Moraxellaceae</taxon>
        <taxon>Acinetobacter</taxon>
    </lineage>
</organism>
<dbReference type="SUPFAM" id="SSF52540">
    <property type="entry name" value="P-loop containing nucleoside triphosphate hydrolases"/>
    <property type="match status" value="1"/>
</dbReference>
<evidence type="ECO:0000256" key="1">
    <source>
        <dbReference type="ARBA" id="ARBA00022741"/>
    </source>
</evidence>